<keyword evidence="6 7" id="KW-0408">Iron</keyword>
<accession>A0A9P8N344</accession>
<dbReference type="AlphaFoldDB" id="A0A9P8N344"/>
<dbReference type="InterPro" id="IPR050121">
    <property type="entry name" value="Cytochrome_P450_monoxygenase"/>
</dbReference>
<evidence type="ECO:0000256" key="6">
    <source>
        <dbReference type="ARBA" id="ARBA00023004"/>
    </source>
</evidence>
<evidence type="ECO:0000256" key="5">
    <source>
        <dbReference type="ARBA" id="ARBA00023002"/>
    </source>
</evidence>
<dbReference type="CDD" id="cd11059">
    <property type="entry name" value="CYP_fungal"/>
    <property type="match status" value="1"/>
</dbReference>
<name>A0A9P8N344_9HYPO</name>
<dbReference type="RefSeq" id="XP_044724306.1">
    <property type="nucleotide sequence ID" value="XM_044860673.1"/>
</dbReference>
<keyword evidence="4 7" id="KW-0479">Metal-binding</keyword>
<organism evidence="9 10">
    <name type="scientific">Hirsutella rhossiliensis</name>
    <dbReference type="NCBI Taxonomy" id="111463"/>
    <lineage>
        <taxon>Eukaryota</taxon>
        <taxon>Fungi</taxon>
        <taxon>Dikarya</taxon>
        <taxon>Ascomycota</taxon>
        <taxon>Pezizomycotina</taxon>
        <taxon>Sordariomycetes</taxon>
        <taxon>Hypocreomycetidae</taxon>
        <taxon>Hypocreales</taxon>
        <taxon>Ophiocordycipitaceae</taxon>
        <taxon>Hirsutella</taxon>
    </lineage>
</organism>
<dbReference type="InterPro" id="IPR001128">
    <property type="entry name" value="Cyt_P450"/>
</dbReference>
<reference evidence="9" key="1">
    <citation type="submission" date="2021-09" db="EMBL/GenBank/DDBJ databases">
        <title>A high-quality genome of the endoparasitic fungus Hirsutella rhossiliensis with a comparison of Hirsutella genomes reveals transposable elements contributing to genome size variation.</title>
        <authorList>
            <person name="Lin R."/>
            <person name="Jiao Y."/>
            <person name="Sun X."/>
            <person name="Ling J."/>
            <person name="Xie B."/>
            <person name="Cheng X."/>
        </authorList>
    </citation>
    <scope>NUCLEOTIDE SEQUENCE</scope>
    <source>
        <strain evidence="9">HR02</strain>
    </source>
</reference>
<keyword evidence="8" id="KW-0503">Monooxygenase</keyword>
<dbReference type="EMBL" id="JAIZPD010000002">
    <property type="protein sequence ID" value="KAH0966793.1"/>
    <property type="molecule type" value="Genomic_DNA"/>
</dbReference>
<dbReference type="GO" id="GO:0005506">
    <property type="term" value="F:iron ion binding"/>
    <property type="evidence" value="ECO:0007669"/>
    <property type="project" value="InterPro"/>
</dbReference>
<dbReference type="PANTHER" id="PTHR24305">
    <property type="entry name" value="CYTOCHROME P450"/>
    <property type="match status" value="1"/>
</dbReference>
<dbReference type="InterPro" id="IPR002401">
    <property type="entry name" value="Cyt_P450_E_grp-I"/>
</dbReference>
<evidence type="ECO:0000313" key="9">
    <source>
        <dbReference type="EMBL" id="KAH0966793.1"/>
    </source>
</evidence>
<evidence type="ECO:0000256" key="8">
    <source>
        <dbReference type="RuleBase" id="RU000461"/>
    </source>
</evidence>
<proteinExistence type="inferred from homology"/>
<dbReference type="OrthoDB" id="1470350at2759"/>
<evidence type="ECO:0000256" key="2">
    <source>
        <dbReference type="ARBA" id="ARBA00010617"/>
    </source>
</evidence>
<keyword evidence="10" id="KW-1185">Reference proteome</keyword>
<dbReference type="PROSITE" id="PS00086">
    <property type="entry name" value="CYTOCHROME_P450"/>
    <property type="match status" value="1"/>
</dbReference>
<comment type="similarity">
    <text evidence="2 8">Belongs to the cytochrome P450 family.</text>
</comment>
<dbReference type="GO" id="GO:0004497">
    <property type="term" value="F:monooxygenase activity"/>
    <property type="evidence" value="ECO:0007669"/>
    <property type="project" value="UniProtKB-KW"/>
</dbReference>
<dbReference type="PRINTS" id="PR00385">
    <property type="entry name" value="P450"/>
</dbReference>
<evidence type="ECO:0000256" key="7">
    <source>
        <dbReference type="PIRSR" id="PIRSR602401-1"/>
    </source>
</evidence>
<gene>
    <name evidence="9" type="ORF">HRG_02202</name>
</gene>
<keyword evidence="5 8" id="KW-0560">Oxidoreductase</keyword>
<sequence length="466" mass="52794">MTVYHVFRVPTSRIPGPWYSKWTRLVLDFHFLSGSRCHYVHALHRHYGPIVRIGPNEVDIIDIEAVKTIYGSRETFRKSQFYRRLAVPGQQSLFNTVNVDFHRRHRKLLAGPMSDSSLKWVIVHVEARLALALSRIGEEMKSRGAADVFKWWLFMTTDTIGELTFGDSFRMLELGHKNDYARDLEQDSRVGAIRATFPSMVGLCRVAPFPILGRAYRASENLTRYASDLLERHQWLQAVDPDEAQRTFFSKLFSASEDGKMPFNEIRDEAQNFITAGSDTTANSLTYLTWAVCRNPDIRARLVRELRTLPPDFTEAQLRSLPFLDQVISEALRLYSAAPSGLPRLVPPGGAELAGHWFAAGTEVCAQAFSMHRDPVIFPQPDEFQPSRWASPTKAMREAYMPFGRGARVCIGKHLALIELRLAAARFFLTFPEARMSSLEGMCDGDMKPMVHLLLSPSGGRCLIQA</sequence>
<evidence type="ECO:0000256" key="4">
    <source>
        <dbReference type="ARBA" id="ARBA00022723"/>
    </source>
</evidence>
<feature type="binding site" description="axial binding residue" evidence="7">
    <location>
        <position position="410"/>
    </location>
    <ligand>
        <name>heme</name>
        <dbReference type="ChEBI" id="CHEBI:30413"/>
    </ligand>
    <ligandPart>
        <name>Fe</name>
        <dbReference type="ChEBI" id="CHEBI:18248"/>
    </ligandPart>
</feature>
<dbReference type="GeneID" id="68351331"/>
<dbReference type="PANTHER" id="PTHR24305:SF96">
    <property type="entry name" value="CYTOCHROME P450 MONOOXYGENASE STCB-RELATED"/>
    <property type="match status" value="1"/>
</dbReference>
<dbReference type="InterPro" id="IPR017972">
    <property type="entry name" value="Cyt_P450_CS"/>
</dbReference>
<comment type="caution">
    <text evidence="9">The sequence shown here is derived from an EMBL/GenBank/DDBJ whole genome shotgun (WGS) entry which is preliminary data.</text>
</comment>
<dbReference type="GO" id="GO:0016705">
    <property type="term" value="F:oxidoreductase activity, acting on paired donors, with incorporation or reduction of molecular oxygen"/>
    <property type="evidence" value="ECO:0007669"/>
    <property type="project" value="InterPro"/>
</dbReference>
<dbReference type="Pfam" id="PF00067">
    <property type="entry name" value="p450"/>
    <property type="match status" value="1"/>
</dbReference>
<dbReference type="InterPro" id="IPR036396">
    <property type="entry name" value="Cyt_P450_sf"/>
</dbReference>
<dbReference type="PRINTS" id="PR00463">
    <property type="entry name" value="EP450I"/>
</dbReference>
<keyword evidence="3 7" id="KW-0349">Heme</keyword>
<dbReference type="GO" id="GO:0020037">
    <property type="term" value="F:heme binding"/>
    <property type="evidence" value="ECO:0007669"/>
    <property type="project" value="InterPro"/>
</dbReference>
<evidence type="ECO:0000313" key="10">
    <source>
        <dbReference type="Proteomes" id="UP000824596"/>
    </source>
</evidence>
<dbReference type="Proteomes" id="UP000824596">
    <property type="component" value="Unassembled WGS sequence"/>
</dbReference>
<dbReference type="SUPFAM" id="SSF48264">
    <property type="entry name" value="Cytochrome P450"/>
    <property type="match status" value="1"/>
</dbReference>
<dbReference type="Gene3D" id="1.10.630.10">
    <property type="entry name" value="Cytochrome P450"/>
    <property type="match status" value="1"/>
</dbReference>
<evidence type="ECO:0000256" key="1">
    <source>
        <dbReference type="ARBA" id="ARBA00001971"/>
    </source>
</evidence>
<protein>
    <submittedName>
        <fullName evidence="9">Cytochrome p450 domain-containing protein</fullName>
    </submittedName>
</protein>
<comment type="cofactor">
    <cofactor evidence="1 7">
        <name>heme</name>
        <dbReference type="ChEBI" id="CHEBI:30413"/>
    </cofactor>
</comment>
<evidence type="ECO:0000256" key="3">
    <source>
        <dbReference type="ARBA" id="ARBA00022617"/>
    </source>
</evidence>